<dbReference type="Proteomes" id="UP000309340">
    <property type="component" value="Unassembled WGS sequence"/>
</dbReference>
<sequence>MDGVARELQDELNGLFERGVQLAGSARELQTKVEEQQSQLAATEQKVNDVSREIKDVEDRKAAILQTLVVRRVTQWPAARVSVSSSSAVVDLTQDEPIRETKPPSASAGDRSTAGPVALTPSNVGLPTVVKLDNEWTEVWCHICGTNVNYLGKYFLGISGLHAHIVYHDGAGKRKSGITTDDLLANCGRRVLSQEDMALIRAGQQPVVKIGERYATARRISALLPHEDGRPLNDCDMHELKAETKVEERRNAVHGRFGTKRFAEASEDELAGWTINRPKRASKTARVSRNAKAGSAGLEEDDGHIVFEGSASPAQVKDQREGPALVGQDA</sequence>
<keyword evidence="4" id="KW-1185">Reference proteome</keyword>
<proteinExistence type="predicted"/>
<feature type="region of interest" description="Disordered" evidence="2">
    <location>
        <begin position="92"/>
        <end position="119"/>
    </location>
</feature>
<feature type="region of interest" description="Disordered" evidence="2">
    <location>
        <begin position="279"/>
        <end position="330"/>
    </location>
</feature>
<evidence type="ECO:0000313" key="4">
    <source>
        <dbReference type="Proteomes" id="UP000309340"/>
    </source>
</evidence>
<accession>A0A4U0WIH5</accession>
<evidence type="ECO:0000256" key="2">
    <source>
        <dbReference type="SAM" id="MobiDB-lite"/>
    </source>
</evidence>
<comment type="caution">
    <text evidence="3">The sequence shown here is derived from an EMBL/GenBank/DDBJ whole genome shotgun (WGS) entry which is preliminary data.</text>
</comment>
<dbReference type="OrthoDB" id="10657839at2759"/>
<gene>
    <name evidence="3" type="ORF">B0A55_11017</name>
</gene>
<keyword evidence="1" id="KW-0175">Coiled coil</keyword>
<name>A0A4U0WIH5_9PEZI</name>
<dbReference type="EMBL" id="NAJQ01001237">
    <property type="protein sequence ID" value="TKA61365.1"/>
    <property type="molecule type" value="Genomic_DNA"/>
</dbReference>
<evidence type="ECO:0000256" key="1">
    <source>
        <dbReference type="SAM" id="Coils"/>
    </source>
</evidence>
<feature type="coiled-coil region" evidence="1">
    <location>
        <begin position="26"/>
        <end position="67"/>
    </location>
</feature>
<protein>
    <submittedName>
        <fullName evidence="3">Uncharacterized protein</fullName>
    </submittedName>
</protein>
<reference evidence="3 4" key="1">
    <citation type="submission" date="2017-03" db="EMBL/GenBank/DDBJ databases">
        <title>Genomes of endolithic fungi from Antarctica.</title>
        <authorList>
            <person name="Coleine C."/>
            <person name="Masonjones S."/>
            <person name="Stajich J.E."/>
        </authorList>
    </citation>
    <scope>NUCLEOTIDE SEQUENCE [LARGE SCALE GENOMIC DNA]</scope>
    <source>
        <strain evidence="3 4">CCFEE 5184</strain>
    </source>
</reference>
<organism evidence="3 4">
    <name type="scientific">Friedmanniomyces simplex</name>
    <dbReference type="NCBI Taxonomy" id="329884"/>
    <lineage>
        <taxon>Eukaryota</taxon>
        <taxon>Fungi</taxon>
        <taxon>Dikarya</taxon>
        <taxon>Ascomycota</taxon>
        <taxon>Pezizomycotina</taxon>
        <taxon>Dothideomycetes</taxon>
        <taxon>Dothideomycetidae</taxon>
        <taxon>Mycosphaerellales</taxon>
        <taxon>Teratosphaeriaceae</taxon>
        <taxon>Friedmanniomyces</taxon>
    </lineage>
</organism>
<evidence type="ECO:0000313" key="3">
    <source>
        <dbReference type="EMBL" id="TKA61365.1"/>
    </source>
</evidence>
<dbReference type="AlphaFoldDB" id="A0A4U0WIH5"/>